<dbReference type="Proteomes" id="UP000186777">
    <property type="component" value="Unassembled WGS sequence"/>
</dbReference>
<dbReference type="PROSITE" id="PS50935">
    <property type="entry name" value="SSB"/>
    <property type="match status" value="1"/>
</dbReference>
<accession>A0A1Q6R563</accession>
<evidence type="ECO:0000256" key="3">
    <source>
        <dbReference type="PIRNR" id="PIRNR002070"/>
    </source>
</evidence>
<evidence type="ECO:0000313" key="5">
    <source>
        <dbReference type="Proteomes" id="UP000186777"/>
    </source>
</evidence>
<comment type="subunit">
    <text evidence="2">Homotetramer.</text>
</comment>
<comment type="caution">
    <text evidence="4">The sequence shown here is derived from an EMBL/GenBank/DDBJ whole genome shotgun (WGS) entry which is preliminary data.</text>
</comment>
<organism evidence="4 5">
    <name type="scientific">Phascolarctobacterium succinatutens</name>
    <dbReference type="NCBI Taxonomy" id="626940"/>
    <lineage>
        <taxon>Bacteria</taxon>
        <taxon>Bacillati</taxon>
        <taxon>Bacillota</taxon>
        <taxon>Negativicutes</taxon>
        <taxon>Acidaminococcales</taxon>
        <taxon>Acidaminococcaceae</taxon>
        <taxon>Phascolarctobacterium</taxon>
    </lineage>
</organism>
<dbReference type="PANTHER" id="PTHR10302">
    <property type="entry name" value="SINGLE-STRANDED DNA-BINDING PROTEIN"/>
    <property type="match status" value="1"/>
</dbReference>
<dbReference type="CDD" id="cd04496">
    <property type="entry name" value="SSB_OBF"/>
    <property type="match status" value="1"/>
</dbReference>
<proteinExistence type="inferred from homology"/>
<dbReference type="PIRSF" id="PIRSF002070">
    <property type="entry name" value="SSB"/>
    <property type="match status" value="1"/>
</dbReference>
<reference evidence="4 5" key="1">
    <citation type="journal article" date="2016" name="Nat. Biotechnol.">
        <title>Measurement of bacterial replication rates in microbial communities.</title>
        <authorList>
            <person name="Brown C.T."/>
            <person name="Olm M.R."/>
            <person name="Thomas B.C."/>
            <person name="Banfield J.F."/>
        </authorList>
    </citation>
    <scope>NUCLEOTIDE SEQUENCE [LARGE SCALE GENOMIC DNA]</scope>
    <source>
        <strain evidence="4">46_33</strain>
    </source>
</reference>
<dbReference type="GO" id="GO:0003697">
    <property type="term" value="F:single-stranded DNA binding"/>
    <property type="evidence" value="ECO:0007669"/>
    <property type="project" value="UniProtKB-UniRule"/>
</dbReference>
<dbReference type="HAMAP" id="MF_00984">
    <property type="entry name" value="SSB"/>
    <property type="match status" value="1"/>
</dbReference>
<gene>
    <name evidence="4" type="ORF">BHW43_06695</name>
</gene>
<dbReference type="InterPro" id="IPR011344">
    <property type="entry name" value="ssDNA-bd"/>
</dbReference>
<name>A0A1Q6R563_9FIRM</name>
<dbReference type="GO" id="GO:0009295">
    <property type="term" value="C:nucleoid"/>
    <property type="evidence" value="ECO:0007669"/>
    <property type="project" value="TreeGrafter"/>
</dbReference>
<dbReference type="STRING" id="626940.BHW43_06695"/>
<dbReference type="InterPro" id="IPR000424">
    <property type="entry name" value="Primosome_PriB/ssb"/>
</dbReference>
<comment type="caution">
    <text evidence="2">Lacks conserved residue(s) required for the propagation of feature annotation.</text>
</comment>
<evidence type="ECO:0000313" key="4">
    <source>
        <dbReference type="EMBL" id="OLA37508.1"/>
    </source>
</evidence>
<dbReference type="PANTHER" id="PTHR10302:SF27">
    <property type="entry name" value="SINGLE-STRANDED DNA-BINDING PROTEIN"/>
    <property type="match status" value="1"/>
</dbReference>
<dbReference type="Gene3D" id="2.40.50.140">
    <property type="entry name" value="Nucleic acid-binding proteins"/>
    <property type="match status" value="1"/>
</dbReference>
<dbReference type="NCBIfam" id="TIGR00621">
    <property type="entry name" value="ssb"/>
    <property type="match status" value="1"/>
</dbReference>
<dbReference type="GO" id="GO:0006260">
    <property type="term" value="P:DNA replication"/>
    <property type="evidence" value="ECO:0007669"/>
    <property type="project" value="InterPro"/>
</dbReference>
<dbReference type="EMBL" id="MNTG01000030">
    <property type="protein sequence ID" value="OLA37508.1"/>
    <property type="molecule type" value="Genomic_DNA"/>
</dbReference>
<dbReference type="AlphaFoldDB" id="A0A1Q6R563"/>
<sequence length="130" mass="14265">MNHFVGLGRLTREPEVSYTQNGKVYCKFTVAIDRPFRKDQPKEADFINCTAFGKTGEAIGNYFHKGSRILVNGSLQISSYTGKDGNKKQSTAIMVNGFDFIDSKNSASSNSGGGFANMGAQQELDDNFNF</sequence>
<dbReference type="Pfam" id="PF00436">
    <property type="entry name" value="SSB"/>
    <property type="match status" value="1"/>
</dbReference>
<evidence type="ECO:0000256" key="1">
    <source>
        <dbReference type="ARBA" id="ARBA00023125"/>
    </source>
</evidence>
<dbReference type="InterPro" id="IPR012340">
    <property type="entry name" value="NA-bd_OB-fold"/>
</dbReference>
<dbReference type="SUPFAM" id="SSF50249">
    <property type="entry name" value="Nucleic acid-binding proteins"/>
    <property type="match status" value="1"/>
</dbReference>
<dbReference type="RefSeq" id="WP_303679992.1">
    <property type="nucleotide sequence ID" value="NZ_MNTG01000030.1"/>
</dbReference>
<keyword evidence="1 2" id="KW-0238">DNA-binding</keyword>
<evidence type="ECO:0000256" key="2">
    <source>
        <dbReference type="HAMAP-Rule" id="MF_00984"/>
    </source>
</evidence>
<protein>
    <recommendedName>
        <fullName evidence="2 3">Single-stranded DNA-binding protein</fullName>
        <shortName evidence="2">SSB</shortName>
    </recommendedName>
</protein>